<keyword evidence="7" id="KW-1185">Reference proteome</keyword>
<keyword evidence="3 5" id="KW-1133">Transmembrane helix</keyword>
<name>A0A133KEU6_9FIRM</name>
<dbReference type="STRING" id="33036.HMPREF3200_00896"/>
<accession>A0A133KEU6</accession>
<feature type="transmembrane region" description="Helical" evidence="5">
    <location>
        <begin position="14"/>
        <end position="30"/>
    </location>
</feature>
<dbReference type="InterPro" id="IPR007300">
    <property type="entry name" value="CidB/LrgB"/>
</dbReference>
<evidence type="ECO:0000256" key="4">
    <source>
        <dbReference type="ARBA" id="ARBA00023136"/>
    </source>
</evidence>
<evidence type="ECO:0000313" key="6">
    <source>
        <dbReference type="EMBL" id="KWZ78098.1"/>
    </source>
</evidence>
<feature type="transmembrane region" description="Helical" evidence="5">
    <location>
        <begin position="69"/>
        <end position="89"/>
    </location>
</feature>
<reference evidence="7" key="1">
    <citation type="submission" date="2016-01" db="EMBL/GenBank/DDBJ databases">
        <authorList>
            <person name="Mitreva M."/>
            <person name="Pepin K.H."/>
            <person name="Mihindukulasuriya K.A."/>
            <person name="Fulton R."/>
            <person name="Fronick C."/>
            <person name="O'Laughlin M."/>
            <person name="Miner T."/>
            <person name="Herter B."/>
            <person name="Rosa B.A."/>
            <person name="Cordes M."/>
            <person name="Tomlinson C."/>
            <person name="Wollam A."/>
            <person name="Palsikar V.B."/>
            <person name="Mardis E.R."/>
            <person name="Wilson R.K."/>
        </authorList>
    </citation>
    <scope>NUCLEOTIDE SEQUENCE [LARGE SCALE GENOMIC DNA]</scope>
    <source>
        <strain evidence="7">MJR8151</strain>
    </source>
</reference>
<dbReference type="PATRIC" id="fig|33036.3.peg.889"/>
<evidence type="ECO:0000256" key="1">
    <source>
        <dbReference type="ARBA" id="ARBA00004141"/>
    </source>
</evidence>
<dbReference type="RefSeq" id="WP_004837189.1">
    <property type="nucleotide sequence ID" value="NZ_CAMPNK010000002.1"/>
</dbReference>
<organism evidence="6 7">
    <name type="scientific">Anaerococcus tetradius</name>
    <dbReference type="NCBI Taxonomy" id="33036"/>
    <lineage>
        <taxon>Bacteria</taxon>
        <taxon>Bacillati</taxon>
        <taxon>Bacillota</taxon>
        <taxon>Tissierellia</taxon>
        <taxon>Tissierellales</taxon>
        <taxon>Peptoniphilaceae</taxon>
        <taxon>Anaerococcus</taxon>
    </lineage>
</organism>
<dbReference type="PANTHER" id="PTHR30249:SF0">
    <property type="entry name" value="PLASTIDAL GLYCOLATE_GLYCERATE TRANSLOCATOR 1, CHLOROPLASTIC"/>
    <property type="match status" value="1"/>
</dbReference>
<feature type="transmembrane region" description="Helical" evidence="5">
    <location>
        <begin position="96"/>
        <end position="117"/>
    </location>
</feature>
<keyword evidence="2 5" id="KW-0812">Transmembrane</keyword>
<evidence type="ECO:0000256" key="5">
    <source>
        <dbReference type="SAM" id="Phobius"/>
    </source>
</evidence>
<evidence type="ECO:0000256" key="2">
    <source>
        <dbReference type="ARBA" id="ARBA00022692"/>
    </source>
</evidence>
<keyword evidence="4 5" id="KW-0472">Membrane</keyword>
<feature type="transmembrane region" description="Helical" evidence="5">
    <location>
        <begin position="162"/>
        <end position="181"/>
    </location>
</feature>
<protein>
    <submittedName>
        <fullName evidence="6">TIGR00659 family protein</fullName>
    </submittedName>
</protein>
<dbReference type="OrthoDB" id="9811701at2"/>
<evidence type="ECO:0000313" key="7">
    <source>
        <dbReference type="Proteomes" id="UP000070383"/>
    </source>
</evidence>
<dbReference type="PANTHER" id="PTHR30249">
    <property type="entry name" value="PUTATIVE SEROTONIN TRANSPORTER"/>
    <property type="match status" value="1"/>
</dbReference>
<evidence type="ECO:0000256" key="3">
    <source>
        <dbReference type="ARBA" id="ARBA00022989"/>
    </source>
</evidence>
<dbReference type="EMBL" id="LRPM01000033">
    <property type="protein sequence ID" value="KWZ78098.1"/>
    <property type="molecule type" value="Genomic_DNA"/>
</dbReference>
<comment type="subcellular location">
    <subcellularLocation>
        <location evidence="1">Membrane</location>
        <topology evidence="1">Multi-pass membrane protein</topology>
    </subcellularLocation>
</comment>
<feature type="transmembrane region" description="Helical" evidence="5">
    <location>
        <begin position="225"/>
        <end position="246"/>
    </location>
</feature>
<gene>
    <name evidence="6" type="ORF">HMPREF3200_00896</name>
</gene>
<comment type="caution">
    <text evidence="6">The sequence shown here is derived from an EMBL/GenBank/DDBJ whole genome shotgun (WGS) entry which is preliminary data.</text>
</comment>
<proteinExistence type="predicted"/>
<feature type="transmembrane region" description="Helical" evidence="5">
    <location>
        <begin position="37"/>
        <end position="57"/>
    </location>
</feature>
<sequence length="247" mass="26459">MSEILNTYLADNDFFGIILSIVMFRIGMIINKKTKIAILNPLLLAIVFSIAFLKLTGISYDNFNKGGKYISFLIAPTTVALVVSLYKNIDRLKANLLPILIGVIVGSIVAIISAYLLSKVFSFDKELTLAMMPQSVTTPIAKSLTEEYVGKFITDDVTIKTYAAITTITVILRGTVGAIFAPTVMKIMKVKDAVAMGVGIGTSSHAMGTSKAIEMGEVQGAMSGLSIAIAGICTVILMPIFVMLFIG</sequence>
<dbReference type="GO" id="GO:0016020">
    <property type="term" value="C:membrane"/>
    <property type="evidence" value="ECO:0007669"/>
    <property type="project" value="UniProtKB-SubCell"/>
</dbReference>
<dbReference type="Proteomes" id="UP000070383">
    <property type="component" value="Unassembled WGS sequence"/>
</dbReference>
<dbReference type="AlphaFoldDB" id="A0A133KEU6"/>
<dbReference type="Pfam" id="PF04172">
    <property type="entry name" value="LrgB"/>
    <property type="match status" value="1"/>
</dbReference>